<gene>
    <name evidence="1" type="ORF">KUTeg_002133</name>
</gene>
<protein>
    <submittedName>
        <fullName evidence="1">Uncharacterized protein</fullName>
    </submittedName>
</protein>
<dbReference type="Proteomes" id="UP001217089">
    <property type="component" value="Unassembled WGS sequence"/>
</dbReference>
<name>A0ABQ9FWM7_TEGGR</name>
<sequence>MNPHMTKQRRYRHKGWIIDPVNNVDFTRDIAVKDGLIYSVKSNLEVNAKSEFDATGCLVTPGLIDCHKGHRHINM</sequence>
<dbReference type="SUPFAM" id="SSF51338">
    <property type="entry name" value="Composite domain of metallo-dependent hydrolases"/>
    <property type="match status" value="1"/>
</dbReference>
<dbReference type="EMBL" id="JARBDR010000141">
    <property type="protein sequence ID" value="KAJ8320546.1"/>
    <property type="molecule type" value="Genomic_DNA"/>
</dbReference>
<accession>A0ABQ9FWM7</accession>
<dbReference type="Gene3D" id="2.30.40.10">
    <property type="entry name" value="Urease, subunit C, domain 1"/>
    <property type="match status" value="1"/>
</dbReference>
<evidence type="ECO:0000313" key="1">
    <source>
        <dbReference type="EMBL" id="KAJ8320546.1"/>
    </source>
</evidence>
<comment type="caution">
    <text evidence="1">The sequence shown here is derived from an EMBL/GenBank/DDBJ whole genome shotgun (WGS) entry which is preliminary data.</text>
</comment>
<organism evidence="1 2">
    <name type="scientific">Tegillarca granosa</name>
    <name type="common">Malaysian cockle</name>
    <name type="synonym">Anadara granosa</name>
    <dbReference type="NCBI Taxonomy" id="220873"/>
    <lineage>
        <taxon>Eukaryota</taxon>
        <taxon>Metazoa</taxon>
        <taxon>Spiralia</taxon>
        <taxon>Lophotrochozoa</taxon>
        <taxon>Mollusca</taxon>
        <taxon>Bivalvia</taxon>
        <taxon>Autobranchia</taxon>
        <taxon>Pteriomorphia</taxon>
        <taxon>Arcoida</taxon>
        <taxon>Arcoidea</taxon>
        <taxon>Arcidae</taxon>
        <taxon>Tegillarca</taxon>
    </lineage>
</organism>
<reference evidence="1 2" key="1">
    <citation type="submission" date="2022-12" db="EMBL/GenBank/DDBJ databases">
        <title>Chromosome-level genome of Tegillarca granosa.</title>
        <authorList>
            <person name="Kim J."/>
        </authorList>
    </citation>
    <scope>NUCLEOTIDE SEQUENCE [LARGE SCALE GENOMIC DNA]</scope>
    <source>
        <strain evidence="1">Teg-2019</strain>
        <tissue evidence="1">Adductor muscle</tissue>
    </source>
</reference>
<keyword evidence="2" id="KW-1185">Reference proteome</keyword>
<proteinExistence type="predicted"/>
<evidence type="ECO:0000313" key="2">
    <source>
        <dbReference type="Proteomes" id="UP001217089"/>
    </source>
</evidence>
<dbReference type="InterPro" id="IPR011059">
    <property type="entry name" value="Metal-dep_hydrolase_composite"/>
</dbReference>